<dbReference type="EMBL" id="JACHOO010000003">
    <property type="protein sequence ID" value="MBB5752789.1"/>
    <property type="molecule type" value="Genomic_DNA"/>
</dbReference>
<dbReference type="SUPFAM" id="SSF53850">
    <property type="entry name" value="Periplasmic binding protein-like II"/>
    <property type="match status" value="1"/>
</dbReference>
<feature type="domain" description="Solute-binding protein family 5" evidence="6">
    <location>
        <begin position="70"/>
        <end position="437"/>
    </location>
</feature>
<dbReference type="Proteomes" id="UP000523821">
    <property type="component" value="Unassembled WGS sequence"/>
</dbReference>
<dbReference type="Gene3D" id="3.10.105.10">
    <property type="entry name" value="Dipeptide-binding Protein, Domain 3"/>
    <property type="match status" value="1"/>
</dbReference>
<dbReference type="GO" id="GO:0030288">
    <property type="term" value="C:outer membrane-bounded periplasmic space"/>
    <property type="evidence" value="ECO:0007669"/>
    <property type="project" value="UniProtKB-ARBA"/>
</dbReference>
<dbReference type="PANTHER" id="PTHR30290">
    <property type="entry name" value="PERIPLASMIC BINDING COMPONENT OF ABC TRANSPORTER"/>
    <property type="match status" value="1"/>
</dbReference>
<dbReference type="GO" id="GO:1904680">
    <property type="term" value="F:peptide transmembrane transporter activity"/>
    <property type="evidence" value="ECO:0007669"/>
    <property type="project" value="TreeGrafter"/>
</dbReference>
<evidence type="ECO:0000256" key="4">
    <source>
        <dbReference type="ARBA" id="ARBA00022729"/>
    </source>
</evidence>
<dbReference type="InterPro" id="IPR000914">
    <property type="entry name" value="SBP_5_dom"/>
</dbReference>
<evidence type="ECO:0000256" key="3">
    <source>
        <dbReference type="ARBA" id="ARBA00022448"/>
    </source>
</evidence>
<organism evidence="7 8">
    <name type="scientific">Prosthecomicrobium pneumaticum</name>
    <dbReference type="NCBI Taxonomy" id="81895"/>
    <lineage>
        <taxon>Bacteria</taxon>
        <taxon>Pseudomonadati</taxon>
        <taxon>Pseudomonadota</taxon>
        <taxon>Alphaproteobacteria</taxon>
        <taxon>Hyphomicrobiales</taxon>
        <taxon>Kaistiaceae</taxon>
        <taxon>Prosthecomicrobium</taxon>
    </lineage>
</organism>
<dbReference type="Gene3D" id="3.40.190.10">
    <property type="entry name" value="Periplasmic binding protein-like II"/>
    <property type="match status" value="1"/>
</dbReference>
<comment type="subcellular location">
    <subcellularLocation>
        <location evidence="1">Periplasm</location>
    </subcellularLocation>
</comment>
<dbReference type="GO" id="GO:0043190">
    <property type="term" value="C:ATP-binding cassette (ABC) transporter complex"/>
    <property type="evidence" value="ECO:0007669"/>
    <property type="project" value="InterPro"/>
</dbReference>
<dbReference type="InterPro" id="IPR039424">
    <property type="entry name" value="SBP_5"/>
</dbReference>
<evidence type="ECO:0000256" key="1">
    <source>
        <dbReference type="ARBA" id="ARBA00004418"/>
    </source>
</evidence>
<keyword evidence="3" id="KW-0813">Transport</keyword>
<gene>
    <name evidence="7" type="ORF">GGQ63_001843</name>
</gene>
<keyword evidence="8" id="KW-1185">Reference proteome</keyword>
<dbReference type="CDD" id="cd08504">
    <property type="entry name" value="PBP2_OppA"/>
    <property type="match status" value="1"/>
</dbReference>
<feature type="chain" id="PRO_5031211359" evidence="5">
    <location>
        <begin position="22"/>
        <end position="522"/>
    </location>
</feature>
<dbReference type="Gene3D" id="3.90.76.10">
    <property type="entry name" value="Dipeptide-binding Protein, Domain 1"/>
    <property type="match status" value="1"/>
</dbReference>
<comment type="similarity">
    <text evidence="2">Belongs to the bacterial solute-binding protein 5 family.</text>
</comment>
<feature type="signal peptide" evidence="5">
    <location>
        <begin position="1"/>
        <end position="21"/>
    </location>
</feature>
<accession>A0A7W9FLD0</accession>
<reference evidence="7 8" key="1">
    <citation type="submission" date="2020-08" db="EMBL/GenBank/DDBJ databases">
        <title>Genomic Encyclopedia of Type Strains, Phase IV (KMG-IV): sequencing the most valuable type-strain genomes for metagenomic binning, comparative biology and taxonomic classification.</title>
        <authorList>
            <person name="Goeker M."/>
        </authorList>
    </citation>
    <scope>NUCLEOTIDE SEQUENCE [LARGE SCALE GENOMIC DNA]</scope>
    <source>
        <strain evidence="7 8">DSM 16268</strain>
    </source>
</reference>
<evidence type="ECO:0000259" key="6">
    <source>
        <dbReference type="Pfam" id="PF00496"/>
    </source>
</evidence>
<proteinExistence type="inferred from homology"/>
<dbReference type="InterPro" id="IPR030678">
    <property type="entry name" value="Peptide/Ni-bd"/>
</dbReference>
<dbReference type="PIRSF" id="PIRSF002741">
    <property type="entry name" value="MppA"/>
    <property type="match status" value="1"/>
</dbReference>
<sequence>MRSAAFLALVAALAMATPALAAEEGPLIRRGVTAEPATFDPQKASSFVETAILSDLFEGLTTFDALGRAVPGAASEWTVSPDGLTYTFTLRDGLRWSNNDRLQAADFVAGFRRLFAADTDSAGAGPLLVIRNADAVRRGTAKPDTLGVTALDETTLEIVLERPTPTLPMRLAAPAAMPVDAAALKKLGAASWEPGKLVSNGPFRLAGKGKDGALQLVRNPRYRAADTVGPRGVTYRFFETGEACGEAFAAGEVELCADAPVEDFAATRARFGAALRVSPYLGTYYYAFDTRRPPLSDVRVRRALSLAIDRPALAADVWQGGMLPAEDFLPPGLAPGSGPEAPIAARRQRARTLLAAAGFGPGKPLAVTIRVGTGKAHEETAAAVAAQWRTIGVDAKVESEANRRHFERLAAGEPYEVARTGWIAAEPDGVAMLDALRPDDEAVNVSHWKSTAFRQLLGLAARTGDPQQRAQRIRRAAEAVANEAPVIPLLRYSALALVAPQLEGWHATLTDLHPSRYLRLAP</sequence>
<dbReference type="PANTHER" id="PTHR30290:SF10">
    <property type="entry name" value="PERIPLASMIC OLIGOPEPTIDE-BINDING PROTEIN-RELATED"/>
    <property type="match status" value="1"/>
</dbReference>
<evidence type="ECO:0000313" key="7">
    <source>
        <dbReference type="EMBL" id="MBB5752789.1"/>
    </source>
</evidence>
<keyword evidence="4 5" id="KW-0732">Signal</keyword>
<dbReference type="Pfam" id="PF00496">
    <property type="entry name" value="SBP_bac_5"/>
    <property type="match status" value="1"/>
</dbReference>
<evidence type="ECO:0000256" key="2">
    <source>
        <dbReference type="ARBA" id="ARBA00005695"/>
    </source>
</evidence>
<evidence type="ECO:0000256" key="5">
    <source>
        <dbReference type="SAM" id="SignalP"/>
    </source>
</evidence>
<dbReference type="RefSeq" id="WP_183854905.1">
    <property type="nucleotide sequence ID" value="NZ_JACHOO010000003.1"/>
</dbReference>
<protein>
    <submittedName>
        <fullName evidence="7">ABC-type oligopeptide transport system substrate-binding subunit</fullName>
    </submittedName>
</protein>
<dbReference type="AlphaFoldDB" id="A0A7W9FLD0"/>
<comment type="caution">
    <text evidence="7">The sequence shown here is derived from an EMBL/GenBank/DDBJ whole genome shotgun (WGS) entry which is preliminary data.</text>
</comment>
<evidence type="ECO:0000313" key="8">
    <source>
        <dbReference type="Proteomes" id="UP000523821"/>
    </source>
</evidence>
<dbReference type="GO" id="GO:0015833">
    <property type="term" value="P:peptide transport"/>
    <property type="evidence" value="ECO:0007669"/>
    <property type="project" value="TreeGrafter"/>
</dbReference>
<name>A0A7W9FLD0_9HYPH</name>